<dbReference type="EMBL" id="KI925455">
    <property type="protein sequence ID" value="ETW84973.1"/>
    <property type="molecule type" value="Genomic_DNA"/>
</dbReference>
<dbReference type="Proteomes" id="UP000030671">
    <property type="component" value="Unassembled WGS sequence"/>
</dbReference>
<sequence length="66" mass="7404">MHTHHPLPSPSSSHPPGPMHTRSLGHNNSFDYSLTRPCRRHTRASPLRTACRNRHATHVSLALPQP</sequence>
<gene>
    <name evidence="2" type="ORF">HETIRDRAFT_407304</name>
</gene>
<evidence type="ECO:0000256" key="1">
    <source>
        <dbReference type="SAM" id="MobiDB-lite"/>
    </source>
</evidence>
<organism evidence="2 3">
    <name type="scientific">Heterobasidion irregulare (strain TC 32-1)</name>
    <dbReference type="NCBI Taxonomy" id="747525"/>
    <lineage>
        <taxon>Eukaryota</taxon>
        <taxon>Fungi</taxon>
        <taxon>Dikarya</taxon>
        <taxon>Basidiomycota</taxon>
        <taxon>Agaricomycotina</taxon>
        <taxon>Agaricomycetes</taxon>
        <taxon>Russulales</taxon>
        <taxon>Bondarzewiaceae</taxon>
        <taxon>Heterobasidion</taxon>
        <taxon>Heterobasidion annosum species complex</taxon>
    </lineage>
</organism>
<evidence type="ECO:0000313" key="3">
    <source>
        <dbReference type="Proteomes" id="UP000030671"/>
    </source>
</evidence>
<feature type="region of interest" description="Disordered" evidence="1">
    <location>
        <begin position="1"/>
        <end position="37"/>
    </location>
</feature>
<dbReference type="RefSeq" id="XP_009541870.1">
    <property type="nucleotide sequence ID" value="XM_009543575.1"/>
</dbReference>
<dbReference type="GeneID" id="20672585"/>
<dbReference type="InParanoid" id="W4KGI4"/>
<feature type="compositionally biased region" description="Pro residues" evidence="1">
    <location>
        <begin position="7"/>
        <end position="18"/>
    </location>
</feature>
<proteinExistence type="predicted"/>
<accession>W4KGI4</accession>
<protein>
    <submittedName>
        <fullName evidence="2">Uncharacterized protein</fullName>
    </submittedName>
</protein>
<keyword evidence="3" id="KW-1185">Reference proteome</keyword>
<dbReference type="AlphaFoldDB" id="W4KGI4"/>
<reference evidence="2 3" key="1">
    <citation type="journal article" date="2012" name="New Phytol.">
        <title>Insight into trade-off between wood decay and parasitism from the genome of a fungal forest pathogen.</title>
        <authorList>
            <person name="Olson A."/>
            <person name="Aerts A."/>
            <person name="Asiegbu F."/>
            <person name="Belbahri L."/>
            <person name="Bouzid O."/>
            <person name="Broberg A."/>
            <person name="Canback B."/>
            <person name="Coutinho P.M."/>
            <person name="Cullen D."/>
            <person name="Dalman K."/>
            <person name="Deflorio G."/>
            <person name="van Diepen L.T."/>
            <person name="Dunand C."/>
            <person name="Duplessis S."/>
            <person name="Durling M."/>
            <person name="Gonthier P."/>
            <person name="Grimwood J."/>
            <person name="Fossdal C.G."/>
            <person name="Hansson D."/>
            <person name="Henrissat B."/>
            <person name="Hietala A."/>
            <person name="Himmelstrand K."/>
            <person name="Hoffmeister D."/>
            <person name="Hogberg N."/>
            <person name="James T.Y."/>
            <person name="Karlsson M."/>
            <person name="Kohler A."/>
            <person name="Kues U."/>
            <person name="Lee Y.H."/>
            <person name="Lin Y.C."/>
            <person name="Lind M."/>
            <person name="Lindquist E."/>
            <person name="Lombard V."/>
            <person name="Lucas S."/>
            <person name="Lunden K."/>
            <person name="Morin E."/>
            <person name="Murat C."/>
            <person name="Park J."/>
            <person name="Raffaello T."/>
            <person name="Rouze P."/>
            <person name="Salamov A."/>
            <person name="Schmutz J."/>
            <person name="Solheim H."/>
            <person name="Stahlberg J."/>
            <person name="Velez H."/>
            <person name="de Vries R.P."/>
            <person name="Wiebenga A."/>
            <person name="Woodward S."/>
            <person name="Yakovlev I."/>
            <person name="Garbelotto M."/>
            <person name="Martin F."/>
            <person name="Grigoriev I.V."/>
            <person name="Stenlid J."/>
        </authorList>
    </citation>
    <scope>NUCLEOTIDE SEQUENCE [LARGE SCALE GENOMIC DNA]</scope>
    <source>
        <strain evidence="2 3">TC 32-1</strain>
    </source>
</reference>
<dbReference type="KEGG" id="hir:HETIRDRAFT_407304"/>
<name>W4KGI4_HETIT</name>
<evidence type="ECO:0000313" key="2">
    <source>
        <dbReference type="EMBL" id="ETW84973.1"/>
    </source>
</evidence>
<dbReference type="HOGENOM" id="CLU_2831477_0_0_1"/>